<dbReference type="EMBL" id="CM008977">
    <property type="protein sequence ID" value="PNW71664.1"/>
    <property type="molecule type" value="Genomic_DNA"/>
</dbReference>
<dbReference type="Proteomes" id="UP000006906">
    <property type="component" value="Chromosome 16"/>
</dbReference>
<feature type="compositionally biased region" description="Low complexity" evidence="1">
    <location>
        <begin position="1"/>
        <end position="32"/>
    </location>
</feature>
<sequence length="100" mass="10399">MRSKAGSASSAGDPAGSSGVSAVQPPAPAAAEQHQHRHQQEQLPRVPGSGPMSVAADAAYLSVPTIRGEVEAETGQHAGAAGRREDLQEAVDWMMERSER</sequence>
<reference evidence="2 3" key="1">
    <citation type="journal article" date="2007" name="Science">
        <title>The Chlamydomonas genome reveals the evolution of key animal and plant functions.</title>
        <authorList>
            <person name="Merchant S.S."/>
            <person name="Prochnik S.E."/>
            <person name="Vallon O."/>
            <person name="Harris E.H."/>
            <person name="Karpowicz S.J."/>
            <person name="Witman G.B."/>
            <person name="Terry A."/>
            <person name="Salamov A."/>
            <person name="Fritz-Laylin L.K."/>
            <person name="Marechal-Drouard L."/>
            <person name="Marshall W.F."/>
            <person name="Qu L.H."/>
            <person name="Nelson D.R."/>
            <person name="Sanderfoot A.A."/>
            <person name="Spalding M.H."/>
            <person name="Kapitonov V.V."/>
            <person name="Ren Q."/>
            <person name="Ferris P."/>
            <person name="Lindquist E."/>
            <person name="Shapiro H."/>
            <person name="Lucas S.M."/>
            <person name="Grimwood J."/>
            <person name="Schmutz J."/>
            <person name="Cardol P."/>
            <person name="Cerutti H."/>
            <person name="Chanfreau G."/>
            <person name="Chen C.L."/>
            <person name="Cognat V."/>
            <person name="Croft M.T."/>
            <person name="Dent R."/>
            <person name="Dutcher S."/>
            <person name="Fernandez E."/>
            <person name="Fukuzawa H."/>
            <person name="Gonzalez-Ballester D."/>
            <person name="Gonzalez-Halphen D."/>
            <person name="Hallmann A."/>
            <person name="Hanikenne M."/>
            <person name="Hippler M."/>
            <person name="Inwood W."/>
            <person name="Jabbari K."/>
            <person name="Kalanon M."/>
            <person name="Kuras R."/>
            <person name="Lefebvre P.A."/>
            <person name="Lemaire S.D."/>
            <person name="Lobanov A.V."/>
            <person name="Lohr M."/>
            <person name="Manuell A."/>
            <person name="Meier I."/>
            <person name="Mets L."/>
            <person name="Mittag M."/>
            <person name="Mittelmeier T."/>
            <person name="Moroney J.V."/>
            <person name="Moseley J."/>
            <person name="Napoli C."/>
            <person name="Nedelcu A.M."/>
            <person name="Niyogi K."/>
            <person name="Novoselov S.V."/>
            <person name="Paulsen I.T."/>
            <person name="Pazour G."/>
            <person name="Purton S."/>
            <person name="Ral J.P."/>
            <person name="Riano-Pachon D.M."/>
            <person name="Riekhof W."/>
            <person name="Rymarquis L."/>
            <person name="Schroda M."/>
            <person name="Stern D."/>
            <person name="Umen J."/>
            <person name="Willows R."/>
            <person name="Wilson N."/>
            <person name="Zimmer S.L."/>
            <person name="Allmer J."/>
            <person name="Balk J."/>
            <person name="Bisova K."/>
            <person name="Chen C.J."/>
            <person name="Elias M."/>
            <person name="Gendler K."/>
            <person name="Hauser C."/>
            <person name="Lamb M.R."/>
            <person name="Ledford H."/>
            <person name="Long J.C."/>
            <person name="Minagawa J."/>
            <person name="Page M.D."/>
            <person name="Pan J."/>
            <person name="Pootakham W."/>
            <person name="Roje S."/>
            <person name="Rose A."/>
            <person name="Stahlberg E."/>
            <person name="Terauchi A.M."/>
            <person name="Yang P."/>
            <person name="Ball S."/>
            <person name="Bowler C."/>
            <person name="Dieckmann C.L."/>
            <person name="Gladyshev V.N."/>
            <person name="Green P."/>
            <person name="Jorgensen R."/>
            <person name="Mayfield S."/>
            <person name="Mueller-Roeber B."/>
            <person name="Rajamani S."/>
            <person name="Sayre R.T."/>
            <person name="Brokstein P."/>
            <person name="Dubchak I."/>
            <person name="Goodstein D."/>
            <person name="Hornick L."/>
            <person name="Huang Y.W."/>
            <person name="Jhaveri J."/>
            <person name="Luo Y."/>
            <person name="Martinez D."/>
            <person name="Ngau W.C."/>
            <person name="Otillar B."/>
            <person name="Poliakov A."/>
            <person name="Porter A."/>
            <person name="Szajkowski L."/>
            <person name="Werner G."/>
            <person name="Zhou K."/>
            <person name="Grigoriev I.V."/>
            <person name="Rokhsar D.S."/>
            <person name="Grossman A.R."/>
        </authorList>
    </citation>
    <scope>NUCLEOTIDE SEQUENCE [LARGE SCALE GENOMIC DNA]</scope>
    <source>
        <strain evidence="3">CC-503</strain>
    </source>
</reference>
<evidence type="ECO:0000256" key="1">
    <source>
        <dbReference type="SAM" id="MobiDB-lite"/>
    </source>
</evidence>
<proteinExistence type="predicted"/>
<protein>
    <submittedName>
        <fullName evidence="2">Uncharacterized protein</fullName>
    </submittedName>
</protein>
<evidence type="ECO:0000313" key="2">
    <source>
        <dbReference type="EMBL" id="PNW71664.1"/>
    </source>
</evidence>
<accession>A0A2K3CTP6</accession>
<dbReference type="GeneID" id="66056587"/>
<feature type="region of interest" description="Disordered" evidence="1">
    <location>
        <begin position="1"/>
        <end position="56"/>
    </location>
</feature>
<organism evidence="2 3">
    <name type="scientific">Chlamydomonas reinhardtii</name>
    <name type="common">Chlamydomonas smithii</name>
    <dbReference type="NCBI Taxonomy" id="3055"/>
    <lineage>
        <taxon>Eukaryota</taxon>
        <taxon>Viridiplantae</taxon>
        <taxon>Chlorophyta</taxon>
        <taxon>core chlorophytes</taxon>
        <taxon>Chlorophyceae</taxon>
        <taxon>CS clade</taxon>
        <taxon>Chlamydomonadales</taxon>
        <taxon>Chlamydomonadaceae</taxon>
        <taxon>Chlamydomonas</taxon>
    </lineage>
</organism>
<dbReference type="KEGG" id="cre:CHLRE_16g663776v5"/>
<dbReference type="RefSeq" id="XP_042915677.1">
    <property type="nucleotide sequence ID" value="XM_043071035.1"/>
</dbReference>
<dbReference type="AlphaFoldDB" id="A0A2K3CTP6"/>
<dbReference type="InParanoid" id="A0A2K3CTP6"/>
<evidence type="ECO:0000313" key="3">
    <source>
        <dbReference type="Proteomes" id="UP000006906"/>
    </source>
</evidence>
<keyword evidence="3" id="KW-1185">Reference proteome</keyword>
<name>A0A2K3CTP6_CHLRE</name>
<gene>
    <name evidence="2" type="ORF">CHLRE_16g663776v5</name>
</gene>
<dbReference type="Gramene" id="PNW71664">
    <property type="protein sequence ID" value="PNW71664"/>
    <property type="gene ID" value="CHLRE_16g663776v5"/>
</dbReference>